<dbReference type="SUPFAM" id="SSF75011">
    <property type="entry name" value="3-carboxy-cis,cis-mucoante lactonizing enzyme"/>
    <property type="match status" value="1"/>
</dbReference>
<keyword evidence="4" id="KW-1185">Reference proteome</keyword>
<dbReference type="Proteomes" id="UP001352223">
    <property type="component" value="Unassembled WGS sequence"/>
</dbReference>
<evidence type="ECO:0000313" key="4">
    <source>
        <dbReference type="Proteomes" id="UP001352223"/>
    </source>
</evidence>
<dbReference type="PROSITE" id="PS51318">
    <property type="entry name" value="TAT"/>
    <property type="match status" value="1"/>
</dbReference>
<evidence type="ECO:0000256" key="1">
    <source>
        <dbReference type="SAM" id="MobiDB-lite"/>
    </source>
</evidence>
<keyword evidence="2" id="KW-0732">Signal</keyword>
<dbReference type="InterPro" id="IPR013211">
    <property type="entry name" value="LVIVD"/>
</dbReference>
<proteinExistence type="predicted"/>
<feature type="chain" id="PRO_5047495499" description="LVIVD repeat-containing protein" evidence="2">
    <location>
        <begin position="37"/>
        <end position="501"/>
    </location>
</feature>
<protein>
    <recommendedName>
        <fullName evidence="5">LVIVD repeat-containing protein</fullName>
    </recommendedName>
</protein>
<dbReference type="EMBL" id="JAOZYB010000322">
    <property type="protein sequence ID" value="MEB3965044.1"/>
    <property type="molecule type" value="Genomic_DNA"/>
</dbReference>
<feature type="region of interest" description="Disordered" evidence="1">
    <location>
        <begin position="35"/>
        <end position="55"/>
    </location>
</feature>
<dbReference type="Pfam" id="PF08309">
    <property type="entry name" value="LVIVD"/>
    <property type="match status" value="1"/>
</dbReference>
<dbReference type="InterPro" id="IPR006311">
    <property type="entry name" value="TAT_signal"/>
</dbReference>
<comment type="caution">
    <text evidence="3">The sequence shown here is derived from an EMBL/GenBank/DDBJ whole genome shotgun (WGS) entry which is preliminary data.</text>
</comment>
<evidence type="ECO:0000313" key="3">
    <source>
        <dbReference type="EMBL" id="MEB3965044.1"/>
    </source>
</evidence>
<feature type="signal peptide" evidence="2">
    <location>
        <begin position="1"/>
        <end position="36"/>
    </location>
</feature>
<sequence>MTLLQDSTRTRRRRLGVGAAAAGLLAALLAAGPVSATPDPGDRSTAPKSVSKSAETEAEAAIAAGEIPGQDEIVHSDNIQHLANLPKDALPNYNTDLAFQGKYAFAGNYDGFRIFDISNPKAPRTVSQVLCPGSQNDISVSGNLLFLSTDSSRSDNSCASTTQPATEKSSWEGMKVFDISDKRNPKYVAAVETACGSHTHTLVPEKKDVYVYVSSYSPSASFPDCQPPHDGISVIKVPRKAPQKAAVVNFPVLFPGEGADGGGNPGAPTNPGVSKTTGCHDITVLPSEDLAAGACMGDGILFSIKDPANPKVIDRVQDNVNFAFWHSATFNQKANKVVFTDELGGGGAATCNAEIGQDRGADGIYDIVGKGDKRKLVFRSYFKIPRHQADTENCVAHNGSLIPVKGKDLMVQAWYQGGVSVWDFTNSSKPKEIGYFERGPVSTDTLTLGGSWSAYYYNGYIYSNDIQKGFDVLKLSDKRTDPAKRIRMDELNVQTQPDYFD</sequence>
<organism evidence="3 4">
    <name type="scientific">Streptomyces kunmingensis</name>
    <dbReference type="NCBI Taxonomy" id="68225"/>
    <lineage>
        <taxon>Bacteria</taxon>
        <taxon>Bacillati</taxon>
        <taxon>Actinomycetota</taxon>
        <taxon>Actinomycetes</taxon>
        <taxon>Kitasatosporales</taxon>
        <taxon>Streptomycetaceae</taxon>
        <taxon>Streptomyces</taxon>
    </lineage>
</organism>
<evidence type="ECO:0008006" key="5">
    <source>
        <dbReference type="Google" id="ProtNLM"/>
    </source>
</evidence>
<name>A0ABU6CKT0_9ACTN</name>
<reference evidence="3 4" key="1">
    <citation type="submission" date="2022-10" db="EMBL/GenBank/DDBJ databases">
        <authorList>
            <person name="Xie J."/>
            <person name="Shen N."/>
        </authorList>
    </citation>
    <scope>NUCLEOTIDE SEQUENCE [LARGE SCALE GENOMIC DNA]</scope>
    <source>
        <strain evidence="3 4">DSM 41681</strain>
    </source>
</reference>
<accession>A0ABU6CKT0</accession>
<gene>
    <name evidence="3" type="ORF">OKJ48_33165</name>
</gene>
<evidence type="ECO:0000256" key="2">
    <source>
        <dbReference type="SAM" id="SignalP"/>
    </source>
</evidence>